<protein>
    <submittedName>
        <fullName evidence="2">Uncharacterized protein</fullName>
    </submittedName>
</protein>
<evidence type="ECO:0000313" key="3">
    <source>
        <dbReference type="Proteomes" id="UP001227543"/>
    </source>
</evidence>
<dbReference type="GeneID" id="85417201"/>
<comment type="caution">
    <text evidence="2">The sequence shown here is derived from an EMBL/GenBank/DDBJ whole genome shotgun (WGS) entry which is preliminary data.</text>
</comment>
<feature type="compositionally biased region" description="Polar residues" evidence="1">
    <location>
        <begin position="35"/>
        <end position="44"/>
    </location>
</feature>
<organism evidence="2 3">
    <name type="scientific">Colletotrichum tamarilloi</name>
    <dbReference type="NCBI Taxonomy" id="1209934"/>
    <lineage>
        <taxon>Eukaryota</taxon>
        <taxon>Fungi</taxon>
        <taxon>Dikarya</taxon>
        <taxon>Ascomycota</taxon>
        <taxon>Pezizomycotina</taxon>
        <taxon>Sordariomycetes</taxon>
        <taxon>Hypocreomycetidae</taxon>
        <taxon>Glomerellales</taxon>
        <taxon>Glomerellaceae</taxon>
        <taxon>Colletotrichum</taxon>
        <taxon>Colletotrichum acutatum species complex</taxon>
    </lineage>
</organism>
<evidence type="ECO:0000313" key="2">
    <source>
        <dbReference type="EMBL" id="KAK1467997.1"/>
    </source>
</evidence>
<dbReference type="EMBL" id="MLFU01000294">
    <property type="protein sequence ID" value="KAK1467997.1"/>
    <property type="molecule type" value="Genomic_DNA"/>
</dbReference>
<dbReference type="RefSeq" id="XP_060372461.1">
    <property type="nucleotide sequence ID" value="XM_060532963.1"/>
</dbReference>
<keyword evidence="3" id="KW-1185">Reference proteome</keyword>
<feature type="compositionally biased region" description="Basic and acidic residues" evidence="1">
    <location>
        <begin position="7"/>
        <end position="16"/>
    </location>
</feature>
<gene>
    <name evidence="2" type="ORF">CTAM01_16971</name>
</gene>
<evidence type="ECO:0000256" key="1">
    <source>
        <dbReference type="SAM" id="MobiDB-lite"/>
    </source>
</evidence>
<sequence length="71" mass="7807">MFADFKATLDREKEPGTDTSGFIEPIDAIEDSEETTSQPPSETLTQKLGRLAIRALATLVSRNIRAQIARS</sequence>
<feature type="region of interest" description="Disordered" evidence="1">
    <location>
        <begin position="1"/>
        <end position="44"/>
    </location>
</feature>
<proteinExistence type="predicted"/>
<name>A0ABQ9QH05_9PEZI</name>
<dbReference type="Proteomes" id="UP001227543">
    <property type="component" value="Unassembled WGS sequence"/>
</dbReference>
<reference evidence="2 3" key="1">
    <citation type="submission" date="2016-10" db="EMBL/GenBank/DDBJ databases">
        <title>The genome sequence of Colletotrichum fioriniae PJ7.</title>
        <authorList>
            <person name="Baroncelli R."/>
        </authorList>
    </citation>
    <scope>NUCLEOTIDE SEQUENCE [LARGE SCALE GENOMIC DNA]</scope>
    <source>
        <strain evidence="2 3">Tom-12</strain>
    </source>
</reference>
<accession>A0ABQ9QH05</accession>